<dbReference type="AlphaFoldDB" id="A0A067QGZ4"/>
<feature type="domain" description="PiggyBac transposable element-derived protein" evidence="2">
    <location>
        <begin position="1"/>
        <end position="106"/>
    </location>
</feature>
<feature type="region of interest" description="Disordered" evidence="1">
    <location>
        <begin position="86"/>
        <end position="106"/>
    </location>
</feature>
<proteinExistence type="predicted"/>
<keyword evidence="4" id="KW-1185">Reference proteome</keyword>
<reference evidence="3 4" key="1">
    <citation type="journal article" date="2014" name="Nat. Commun.">
        <title>Molecular traces of alternative social organization in a termite genome.</title>
        <authorList>
            <person name="Terrapon N."/>
            <person name="Li C."/>
            <person name="Robertson H.M."/>
            <person name="Ji L."/>
            <person name="Meng X."/>
            <person name="Booth W."/>
            <person name="Chen Z."/>
            <person name="Childers C.P."/>
            <person name="Glastad K.M."/>
            <person name="Gokhale K."/>
            <person name="Gowin J."/>
            <person name="Gronenberg W."/>
            <person name="Hermansen R.A."/>
            <person name="Hu H."/>
            <person name="Hunt B.G."/>
            <person name="Huylmans A.K."/>
            <person name="Khalil S.M."/>
            <person name="Mitchell R.D."/>
            <person name="Munoz-Torres M.C."/>
            <person name="Mustard J.A."/>
            <person name="Pan H."/>
            <person name="Reese J.T."/>
            <person name="Scharf M.E."/>
            <person name="Sun F."/>
            <person name="Vogel H."/>
            <person name="Xiao J."/>
            <person name="Yang W."/>
            <person name="Yang Z."/>
            <person name="Yang Z."/>
            <person name="Zhou J."/>
            <person name="Zhu J."/>
            <person name="Brent C.S."/>
            <person name="Elsik C.G."/>
            <person name="Goodisman M.A."/>
            <person name="Liberles D.A."/>
            <person name="Roe R.M."/>
            <person name="Vargo E.L."/>
            <person name="Vilcinskas A."/>
            <person name="Wang J."/>
            <person name="Bornberg-Bauer E."/>
            <person name="Korb J."/>
            <person name="Zhang G."/>
            <person name="Liebig J."/>
        </authorList>
    </citation>
    <scope>NUCLEOTIDE SEQUENCE [LARGE SCALE GENOMIC DNA]</scope>
    <source>
        <tissue evidence="3">Whole organism</tissue>
    </source>
</reference>
<gene>
    <name evidence="3" type="ORF">L798_03006</name>
</gene>
<feature type="compositionally biased region" description="Basic and acidic residues" evidence="1">
    <location>
        <begin position="96"/>
        <end position="106"/>
    </location>
</feature>
<evidence type="ECO:0000313" key="4">
    <source>
        <dbReference type="Proteomes" id="UP000027135"/>
    </source>
</evidence>
<dbReference type="Proteomes" id="UP000027135">
    <property type="component" value="Unassembled WGS sequence"/>
</dbReference>
<evidence type="ECO:0000313" key="3">
    <source>
        <dbReference type="EMBL" id="KDR07489.1"/>
    </source>
</evidence>
<dbReference type="InterPro" id="IPR029526">
    <property type="entry name" value="PGBD"/>
</dbReference>
<protein>
    <recommendedName>
        <fullName evidence="2">PiggyBac transposable element-derived protein domain-containing protein</fullName>
    </recommendedName>
</protein>
<dbReference type="EMBL" id="KK853458">
    <property type="protein sequence ID" value="KDR07489.1"/>
    <property type="molecule type" value="Genomic_DNA"/>
</dbReference>
<organism evidence="3 4">
    <name type="scientific">Zootermopsis nevadensis</name>
    <name type="common">Dampwood termite</name>
    <dbReference type="NCBI Taxonomy" id="136037"/>
    <lineage>
        <taxon>Eukaryota</taxon>
        <taxon>Metazoa</taxon>
        <taxon>Ecdysozoa</taxon>
        <taxon>Arthropoda</taxon>
        <taxon>Hexapoda</taxon>
        <taxon>Insecta</taxon>
        <taxon>Pterygota</taxon>
        <taxon>Neoptera</taxon>
        <taxon>Polyneoptera</taxon>
        <taxon>Dictyoptera</taxon>
        <taxon>Blattodea</taxon>
        <taxon>Blattoidea</taxon>
        <taxon>Termitoidae</taxon>
        <taxon>Termopsidae</taxon>
        <taxon>Zootermopsis</taxon>
    </lineage>
</organism>
<dbReference type="STRING" id="136037.A0A067QGZ4"/>
<dbReference type="InParanoid" id="A0A067QGZ4"/>
<feature type="compositionally biased region" description="Polar residues" evidence="1">
    <location>
        <begin position="86"/>
        <end position="95"/>
    </location>
</feature>
<dbReference type="PANTHER" id="PTHR46599:SF2">
    <property type="entry name" value="PIGGYBAC TRANSPOSABLE ELEMENT-DERIVED PROTEIN 4-LIKE"/>
    <property type="match status" value="1"/>
</dbReference>
<name>A0A067QGZ4_ZOONE</name>
<dbReference type="Pfam" id="PF13843">
    <property type="entry name" value="DDE_Tnp_1_7"/>
    <property type="match status" value="1"/>
</dbReference>
<evidence type="ECO:0000259" key="2">
    <source>
        <dbReference type="Pfam" id="PF13843"/>
    </source>
</evidence>
<dbReference type="PANTHER" id="PTHR46599">
    <property type="entry name" value="PIGGYBAC TRANSPOSABLE ELEMENT-DERIVED PROTEIN 4"/>
    <property type="match status" value="1"/>
</dbReference>
<evidence type="ECO:0000256" key="1">
    <source>
        <dbReference type="SAM" id="MobiDB-lite"/>
    </source>
</evidence>
<accession>A0A067QGZ4</accession>
<sequence>MFTDDIINHLVFQTNLCATQKQGGGLQFQPTDNKEMKKIISINILMGIKKLPRYKDYWSSDEMIRDTFIISVMNRNRFEWFLGMNDNSAQPPRNDQNYDKIYKIRP</sequence>